<organism evidence="2 3">
    <name type="scientific">Pendulispora albinea</name>
    <dbReference type="NCBI Taxonomy" id="2741071"/>
    <lineage>
        <taxon>Bacteria</taxon>
        <taxon>Pseudomonadati</taxon>
        <taxon>Myxococcota</taxon>
        <taxon>Myxococcia</taxon>
        <taxon>Myxococcales</taxon>
        <taxon>Sorangiineae</taxon>
        <taxon>Pendulisporaceae</taxon>
        <taxon>Pendulispora</taxon>
    </lineage>
</organism>
<evidence type="ECO:0000256" key="1">
    <source>
        <dbReference type="SAM" id="Phobius"/>
    </source>
</evidence>
<dbReference type="Proteomes" id="UP001370348">
    <property type="component" value="Chromosome"/>
</dbReference>
<keyword evidence="1" id="KW-0812">Transmembrane</keyword>
<protein>
    <recommendedName>
        <fullName evidence="4">Secreted protein</fullName>
    </recommendedName>
</protein>
<keyword evidence="3" id="KW-1185">Reference proteome</keyword>
<evidence type="ECO:0000313" key="2">
    <source>
        <dbReference type="EMBL" id="WXB17109.1"/>
    </source>
</evidence>
<keyword evidence="1" id="KW-1133">Transmembrane helix</keyword>
<dbReference type="EMBL" id="CP089984">
    <property type="protein sequence ID" value="WXB17109.1"/>
    <property type="molecule type" value="Genomic_DNA"/>
</dbReference>
<evidence type="ECO:0008006" key="4">
    <source>
        <dbReference type="Google" id="ProtNLM"/>
    </source>
</evidence>
<gene>
    <name evidence="2" type="ORF">LZC94_07485</name>
</gene>
<feature type="transmembrane region" description="Helical" evidence="1">
    <location>
        <begin position="12"/>
        <end position="32"/>
    </location>
</feature>
<accession>A0ABZ2M1N3</accession>
<proteinExistence type="predicted"/>
<name>A0ABZ2M1N3_9BACT</name>
<reference evidence="2 3" key="1">
    <citation type="submission" date="2021-12" db="EMBL/GenBank/DDBJ databases">
        <title>Discovery of the Pendulisporaceae a myxobacterial family with distinct sporulation behavior and unique specialized metabolism.</title>
        <authorList>
            <person name="Garcia R."/>
            <person name="Popoff A."/>
            <person name="Bader C.D."/>
            <person name="Loehr J."/>
            <person name="Walesch S."/>
            <person name="Walt C."/>
            <person name="Boldt J."/>
            <person name="Bunk B."/>
            <person name="Haeckl F.J.F.P.J."/>
            <person name="Gunesch A.P."/>
            <person name="Birkelbach J."/>
            <person name="Nuebel U."/>
            <person name="Pietschmann T."/>
            <person name="Bach T."/>
            <person name="Mueller R."/>
        </authorList>
    </citation>
    <scope>NUCLEOTIDE SEQUENCE [LARGE SCALE GENOMIC DNA]</scope>
    <source>
        <strain evidence="2 3">MSr11954</strain>
    </source>
</reference>
<feature type="transmembrane region" description="Helical" evidence="1">
    <location>
        <begin position="38"/>
        <end position="58"/>
    </location>
</feature>
<dbReference type="RefSeq" id="WP_394826739.1">
    <property type="nucleotide sequence ID" value="NZ_CP089984.1"/>
</dbReference>
<keyword evidence="1" id="KW-0472">Membrane</keyword>
<evidence type="ECO:0000313" key="3">
    <source>
        <dbReference type="Proteomes" id="UP001370348"/>
    </source>
</evidence>
<sequence>MNMPIGHRGGRARWTVMLLATSVVCGIAGSIVSTAPLSLPLLVISVACAAAALVVHWIETRRPRLVRRRYP</sequence>